<accession>A0A158PGY5</accession>
<dbReference type="SUPFAM" id="SSF141739">
    <property type="entry name" value="MFPT repeat-like"/>
    <property type="match status" value="4"/>
</dbReference>
<dbReference type="WBParaSite" id="ACOC_0000582101-mRNA-1">
    <property type="protein sequence ID" value="ACOC_0000582101-mRNA-1"/>
    <property type="gene ID" value="ACOC_0000582101"/>
</dbReference>
<evidence type="ECO:0000313" key="2">
    <source>
        <dbReference type="Proteomes" id="UP000267027"/>
    </source>
</evidence>
<name>A0A158PGY5_ANGCS</name>
<proteinExistence type="predicted"/>
<dbReference type="PANTHER" id="PTHR31578">
    <property type="entry name" value="PROTEIN CBG21223-RELATED"/>
    <property type="match status" value="1"/>
</dbReference>
<gene>
    <name evidence="1" type="ORF">ACOC_LOCUS5822</name>
</gene>
<evidence type="ECO:0000313" key="3">
    <source>
        <dbReference type="WBParaSite" id="ACOC_0000582101-mRNA-1"/>
    </source>
</evidence>
<evidence type="ECO:0000313" key="1">
    <source>
        <dbReference type="EMBL" id="VDM57407.1"/>
    </source>
</evidence>
<reference evidence="3" key="1">
    <citation type="submission" date="2016-04" db="UniProtKB">
        <authorList>
            <consortium name="WormBaseParasite"/>
        </authorList>
    </citation>
    <scope>IDENTIFICATION</scope>
</reference>
<dbReference type="OrthoDB" id="5776186at2759"/>
<dbReference type="InterPro" id="IPR021010">
    <property type="entry name" value="Cytosolic_motility_protein"/>
</dbReference>
<dbReference type="EMBL" id="UYYA01003896">
    <property type="protein sequence ID" value="VDM57407.1"/>
    <property type="molecule type" value="Genomic_DNA"/>
</dbReference>
<keyword evidence="2" id="KW-1185">Reference proteome</keyword>
<dbReference type="AlphaFoldDB" id="A0A158PGY5"/>
<dbReference type="PANTHER" id="PTHR31578:SF3">
    <property type="entry name" value="NEMATODE SPECIFIC PEPTIDE FAMILY"/>
    <property type="match status" value="1"/>
</dbReference>
<protein>
    <submittedName>
        <fullName evidence="3">Fucose-specific lectin</fullName>
    </submittedName>
</protein>
<reference evidence="1 2" key="2">
    <citation type="submission" date="2018-11" db="EMBL/GenBank/DDBJ databases">
        <authorList>
            <consortium name="Pathogen Informatics"/>
        </authorList>
    </citation>
    <scope>NUCLEOTIDE SEQUENCE [LARGE SCALE GENOMIC DNA]</scope>
    <source>
        <strain evidence="1 2">Costa Rica</strain>
    </source>
</reference>
<organism evidence="3">
    <name type="scientific">Angiostrongylus costaricensis</name>
    <name type="common">Nematode worm</name>
    <dbReference type="NCBI Taxonomy" id="334426"/>
    <lineage>
        <taxon>Eukaryota</taxon>
        <taxon>Metazoa</taxon>
        <taxon>Ecdysozoa</taxon>
        <taxon>Nematoda</taxon>
        <taxon>Chromadorea</taxon>
        <taxon>Rhabditida</taxon>
        <taxon>Rhabditina</taxon>
        <taxon>Rhabditomorpha</taxon>
        <taxon>Strongyloidea</taxon>
        <taxon>Metastrongylidae</taxon>
        <taxon>Angiostrongylus</taxon>
    </lineage>
</organism>
<sequence>MPNASPKEDTWAFQKIGTAFPPNPVKVLLLNVNEILSNTQQALWYKHGKPIHGRSWNNGGVVECSFPYKNAELRTAQQLEGNIQVLQYSGDHNTQGFWYEWILYKDRFEKTEARQLLKCGDSFPILWKDRKEGTLLGYVDNKTEIALFSCDGKVYERKGGELSNMYIIMRNTVGGPPHCECSTCRVAPPPPGPPPPRVMIDEWMDIRAGDPWPTRALVKALDKTLDNTIAGENPDQYVALWYQAGEPVMGRVWNEGGKVAANFCWNKNEYKGNVGSIQVLVQLSDHVRGFDYSWIPFPQAASFDKDKEWIPVHVNNTKGDISSGVITFDGKQILGKVDVRNEKSSAGFEGKENVLVGPACASNTMCLGQQNMYVALWYKHGKPIHGRSWNNGGVVECSFPYKNAELRTAQQLEGNIQVLQYTGDHNTQGFWYEWVLYKDRFEKSEARQLLRCGDSFPILWKDRPEGALLGYVDNKTEIALFSCDGKVYEKKGGELSDMYIVMRNTVGGPPFCECSNCPKAAPPPPAPAPGPPPPRVMIDEWMDIRAGDPWPTRALVKALDKTLDNTIAGENPDQYVALWYQAGEPVMGRVWNEGGKVAANFCWNKNEYKGNVGSIQVLVQLSDHVRGFDYSWIPFPQAASFDKDKEWIPVHVNNTKGDISCGVITFDGKQILGKVDVRNERSSAGFGGKENVLVGPACASNTVVLCRKARPGYKFD</sequence>
<dbReference type="Proteomes" id="UP000267027">
    <property type="component" value="Unassembled WGS sequence"/>
</dbReference>
<dbReference type="OMA" id="WIPFPQA"/>
<dbReference type="Pfam" id="PF12150">
    <property type="entry name" value="MFP2b"/>
    <property type="match status" value="4"/>
</dbReference>